<reference evidence="6" key="1">
    <citation type="submission" date="2022-06" db="EMBL/GenBank/DDBJ databases">
        <title>Detection of beta-lactamases in bacteria of animal origin.</title>
        <authorList>
            <person name="Mlynarcik P."/>
            <person name="Zdarska V."/>
            <person name="Chudobova H."/>
            <person name="Prochazkova P."/>
            <person name="Hricova K."/>
            <person name="Mezerova K."/>
            <person name="Bardon J."/>
            <person name="Dolejska M."/>
            <person name="Sukkar I."/>
            <person name="Kolar M."/>
        </authorList>
    </citation>
    <scope>NUCLEOTIDE SEQUENCE</scope>
    <source>
        <strain evidence="6">S 300-3</strain>
    </source>
</reference>
<dbReference type="PANTHER" id="PTHR46268">
    <property type="entry name" value="STRESS RESPONSE PROTEIN NHAX"/>
    <property type="match status" value="1"/>
</dbReference>
<dbReference type="PANTHER" id="PTHR46268:SF23">
    <property type="entry name" value="UNIVERSAL STRESS PROTEIN A-RELATED"/>
    <property type="match status" value="1"/>
</dbReference>
<dbReference type="PRINTS" id="PR01438">
    <property type="entry name" value="UNVRSLSTRESS"/>
</dbReference>
<evidence type="ECO:0000259" key="5">
    <source>
        <dbReference type="Pfam" id="PF00582"/>
    </source>
</evidence>
<sequence length="265" mass="29190">MVQHILVAHDLSPEADLALHRAAQLARQRQARLSLLHVLAKEAGPIGEQRARDHLQERLQACGYDALEPWIRRGQPAEEVLTQARGLEVDLLVLGQHHRQSPLGFAGTTLERILLATPAPLLLVIGETHAPYDQALAALDFSPCASRAMQCAWALLPDGAELHALNVHEVAEIHAPDPEDLALQQELFDQLVEDIQVRLPKKDVQLSYSLRQGERGNCLDSAIREMRPQLLALGGHSRGELSSALLGSLTRQFLEQPPCDVLVAR</sequence>
<comment type="subunit">
    <text evidence="3">Homodimer.</text>
</comment>
<comment type="subcellular location">
    <subcellularLocation>
        <location evidence="1">Cytoplasm</location>
    </subcellularLocation>
</comment>
<dbReference type="AlphaFoldDB" id="A0AA41WIW5"/>
<feature type="domain" description="UspA" evidence="5">
    <location>
        <begin position="1"/>
        <end position="124"/>
    </location>
</feature>
<dbReference type="Gene3D" id="3.40.50.620">
    <property type="entry name" value="HUPs"/>
    <property type="match status" value="2"/>
</dbReference>
<proteinExistence type="inferred from homology"/>
<evidence type="ECO:0000256" key="4">
    <source>
        <dbReference type="ARBA" id="ARBA00022490"/>
    </source>
</evidence>
<evidence type="ECO:0000256" key="3">
    <source>
        <dbReference type="ARBA" id="ARBA00011738"/>
    </source>
</evidence>
<dbReference type="EMBL" id="JAMYBS010000022">
    <property type="protein sequence ID" value="MCO7546306.1"/>
    <property type="molecule type" value="Genomic_DNA"/>
</dbReference>
<accession>A0AA41WIW5</accession>
<evidence type="ECO:0000256" key="1">
    <source>
        <dbReference type="ARBA" id="ARBA00004496"/>
    </source>
</evidence>
<dbReference type="CDD" id="cd00293">
    <property type="entry name" value="USP-like"/>
    <property type="match status" value="2"/>
</dbReference>
<organism evidence="6 7">
    <name type="scientific">Stutzerimonas nitrititolerans</name>
    <dbReference type="NCBI Taxonomy" id="2482751"/>
    <lineage>
        <taxon>Bacteria</taxon>
        <taxon>Pseudomonadati</taxon>
        <taxon>Pseudomonadota</taxon>
        <taxon>Gammaproteobacteria</taxon>
        <taxon>Pseudomonadales</taxon>
        <taxon>Pseudomonadaceae</taxon>
        <taxon>Stutzerimonas</taxon>
    </lineage>
</organism>
<evidence type="ECO:0000256" key="2">
    <source>
        <dbReference type="ARBA" id="ARBA00008791"/>
    </source>
</evidence>
<dbReference type="Proteomes" id="UP001165292">
    <property type="component" value="Unassembled WGS sequence"/>
</dbReference>
<dbReference type="Pfam" id="PF00582">
    <property type="entry name" value="Usp"/>
    <property type="match status" value="2"/>
</dbReference>
<dbReference type="GO" id="GO:0005737">
    <property type="term" value="C:cytoplasm"/>
    <property type="evidence" value="ECO:0007669"/>
    <property type="project" value="UniProtKB-SubCell"/>
</dbReference>
<protein>
    <submittedName>
        <fullName evidence="6">Universal stress protein</fullName>
    </submittedName>
</protein>
<dbReference type="InterPro" id="IPR006016">
    <property type="entry name" value="UspA"/>
</dbReference>
<name>A0AA41WIW5_9GAMM</name>
<dbReference type="SUPFAM" id="SSF52402">
    <property type="entry name" value="Adenine nucleotide alpha hydrolases-like"/>
    <property type="match status" value="2"/>
</dbReference>
<evidence type="ECO:0000313" key="6">
    <source>
        <dbReference type="EMBL" id="MCO7546306.1"/>
    </source>
</evidence>
<keyword evidence="4" id="KW-0963">Cytoplasm</keyword>
<evidence type="ECO:0000313" key="7">
    <source>
        <dbReference type="Proteomes" id="UP001165292"/>
    </source>
</evidence>
<feature type="domain" description="UspA" evidence="5">
    <location>
        <begin position="132"/>
        <end position="265"/>
    </location>
</feature>
<comment type="caution">
    <text evidence="6">The sequence shown here is derived from an EMBL/GenBank/DDBJ whole genome shotgun (WGS) entry which is preliminary data.</text>
</comment>
<gene>
    <name evidence="6" type="ORF">NJF43_16220</name>
</gene>
<dbReference type="RefSeq" id="WP_253164199.1">
    <property type="nucleotide sequence ID" value="NZ_DALZRK010000002.1"/>
</dbReference>
<comment type="similarity">
    <text evidence="2">Belongs to the universal stress protein A family.</text>
</comment>
<dbReference type="InterPro" id="IPR014729">
    <property type="entry name" value="Rossmann-like_a/b/a_fold"/>
</dbReference>
<dbReference type="InterPro" id="IPR006015">
    <property type="entry name" value="Universal_stress_UspA"/>
</dbReference>